<dbReference type="CDD" id="cd02209">
    <property type="entry name" value="cupin_XRE_C"/>
    <property type="match status" value="1"/>
</dbReference>
<dbReference type="eggNOG" id="COG1396">
    <property type="taxonomic scope" value="Bacteria"/>
</dbReference>
<dbReference type="InterPro" id="IPR001387">
    <property type="entry name" value="Cro/C1-type_HTH"/>
</dbReference>
<keyword evidence="2" id="KW-0238">DNA-binding</keyword>
<evidence type="ECO:0000256" key="3">
    <source>
        <dbReference type="ARBA" id="ARBA00023163"/>
    </source>
</evidence>
<dbReference type="STRING" id="997296.PB1_03265"/>
<dbReference type="PATRIC" id="fig|997296.3.peg.717"/>
<dbReference type="Gene3D" id="1.10.260.40">
    <property type="entry name" value="lambda repressor-like DNA-binding domains"/>
    <property type="match status" value="1"/>
</dbReference>
<evidence type="ECO:0000256" key="1">
    <source>
        <dbReference type="ARBA" id="ARBA00023015"/>
    </source>
</evidence>
<dbReference type="PANTHER" id="PTHR46797:SF23">
    <property type="entry name" value="HTH-TYPE TRANSCRIPTIONAL REGULATOR SUTR"/>
    <property type="match status" value="1"/>
</dbReference>
<organism evidence="5 6">
    <name type="scientific">Bacillus methanolicus PB1</name>
    <dbReference type="NCBI Taxonomy" id="997296"/>
    <lineage>
        <taxon>Bacteria</taxon>
        <taxon>Bacillati</taxon>
        <taxon>Bacillota</taxon>
        <taxon>Bacilli</taxon>
        <taxon>Bacillales</taxon>
        <taxon>Bacillaceae</taxon>
        <taxon>Bacillus</taxon>
    </lineage>
</organism>
<dbReference type="Gene3D" id="2.60.120.10">
    <property type="entry name" value="Jelly Rolls"/>
    <property type="match status" value="1"/>
</dbReference>
<dbReference type="SMART" id="SM00530">
    <property type="entry name" value="HTH_XRE"/>
    <property type="match status" value="1"/>
</dbReference>
<dbReference type="InterPro" id="IPR011051">
    <property type="entry name" value="RmlC_Cupin_sf"/>
</dbReference>
<dbReference type="InterPro" id="IPR050807">
    <property type="entry name" value="TransReg_Diox_bact_type"/>
</dbReference>
<keyword evidence="6" id="KW-1185">Reference proteome</keyword>
<dbReference type="GO" id="GO:0003700">
    <property type="term" value="F:DNA-binding transcription factor activity"/>
    <property type="evidence" value="ECO:0007669"/>
    <property type="project" value="TreeGrafter"/>
</dbReference>
<keyword evidence="1" id="KW-0805">Transcription regulation</keyword>
<evidence type="ECO:0000313" key="5">
    <source>
        <dbReference type="EMBL" id="EIJ81926.1"/>
    </source>
</evidence>
<dbReference type="OrthoDB" id="9781521at2"/>
<evidence type="ECO:0000313" key="6">
    <source>
        <dbReference type="Proteomes" id="UP000010523"/>
    </source>
</evidence>
<feature type="domain" description="HTH cro/C1-type" evidence="4">
    <location>
        <begin position="12"/>
        <end position="66"/>
    </location>
</feature>
<reference evidence="5 6" key="1">
    <citation type="journal article" date="2012" name="Appl. Environ. Microbiol.">
        <title>Genome Sequence of Thermotolerant Bacillus methanolicus: Features and Regulation Related to Methylotrophy and Production of L-Lysine and L-Glutamate from Methanol.</title>
        <authorList>
            <person name="Heggeset T.M."/>
            <person name="Krog A."/>
            <person name="Balzer S."/>
            <person name="Wentzel A."/>
            <person name="Ellingsen T.E."/>
            <person name="Brautaset T."/>
        </authorList>
    </citation>
    <scope>NUCLEOTIDE SEQUENCE [LARGE SCALE GENOMIC DNA]</scope>
    <source>
        <strain evidence="5 6">PB1</strain>
    </source>
</reference>
<dbReference type="PROSITE" id="PS50943">
    <property type="entry name" value="HTH_CROC1"/>
    <property type="match status" value="1"/>
</dbReference>
<dbReference type="SUPFAM" id="SSF47413">
    <property type="entry name" value="lambda repressor-like DNA-binding domains"/>
    <property type="match status" value="1"/>
</dbReference>
<dbReference type="GO" id="GO:0005829">
    <property type="term" value="C:cytosol"/>
    <property type="evidence" value="ECO:0007669"/>
    <property type="project" value="TreeGrafter"/>
</dbReference>
<dbReference type="EMBL" id="AFEU01000001">
    <property type="protein sequence ID" value="EIJ81926.1"/>
    <property type="molecule type" value="Genomic_DNA"/>
</dbReference>
<evidence type="ECO:0000259" key="4">
    <source>
        <dbReference type="PROSITE" id="PS50943"/>
    </source>
</evidence>
<dbReference type="RefSeq" id="WP_003350696.1">
    <property type="nucleotide sequence ID" value="NZ_AFEU01000001.1"/>
</dbReference>
<dbReference type="SUPFAM" id="SSF51182">
    <property type="entry name" value="RmlC-like cupins"/>
    <property type="match status" value="1"/>
</dbReference>
<protein>
    <submittedName>
        <fullName evidence="5">XRE family transcriptional regulator</fullName>
    </submittedName>
</protein>
<dbReference type="Pfam" id="PF01381">
    <property type="entry name" value="HTH_3"/>
    <property type="match status" value="1"/>
</dbReference>
<dbReference type="Pfam" id="PF07883">
    <property type="entry name" value="Cupin_2"/>
    <property type="match status" value="1"/>
</dbReference>
<proteinExistence type="predicted"/>
<keyword evidence="3" id="KW-0804">Transcription</keyword>
<dbReference type="InterPro" id="IPR010982">
    <property type="entry name" value="Lambda_DNA-bd_dom_sf"/>
</dbReference>
<dbReference type="Proteomes" id="UP000010523">
    <property type="component" value="Unassembled WGS sequence"/>
</dbReference>
<dbReference type="InterPro" id="IPR013096">
    <property type="entry name" value="Cupin_2"/>
</dbReference>
<dbReference type="AlphaFoldDB" id="I3E605"/>
<name>I3E605_BACMT</name>
<evidence type="ECO:0000256" key="2">
    <source>
        <dbReference type="ARBA" id="ARBA00023125"/>
    </source>
</evidence>
<dbReference type="GO" id="GO:0003677">
    <property type="term" value="F:DNA binding"/>
    <property type="evidence" value="ECO:0007669"/>
    <property type="project" value="UniProtKB-KW"/>
</dbReference>
<dbReference type="InterPro" id="IPR014710">
    <property type="entry name" value="RmlC-like_jellyroll"/>
</dbReference>
<dbReference type="PANTHER" id="PTHR46797">
    <property type="entry name" value="HTH-TYPE TRANSCRIPTIONAL REGULATOR"/>
    <property type="match status" value="1"/>
</dbReference>
<accession>I3E605</accession>
<sequence length="183" mass="20637">MENIQKIIAENLKMIRKTRGLSLDSAAEATGVSKAMLGQIERGESSPTVTTLWKIATGLQVSFSSLIREEPSEIVLVSMKDVDPVIENNGEYRVYSIFPFDPRKKFEIYIIELDPGCQHVSDPHNEGIEENITVMSGCLELKINSEKYLVNAGSSIRFTANRQHTYTNPGTEMVRFQLVMYYP</sequence>
<comment type="caution">
    <text evidence="5">The sequence shown here is derived from an EMBL/GenBank/DDBJ whole genome shotgun (WGS) entry which is preliminary data.</text>
</comment>
<dbReference type="CDD" id="cd00093">
    <property type="entry name" value="HTH_XRE"/>
    <property type="match status" value="1"/>
</dbReference>
<gene>
    <name evidence="5" type="ORF">PB1_03265</name>
</gene>